<proteinExistence type="predicted"/>
<evidence type="ECO:0000256" key="1">
    <source>
        <dbReference type="SAM" id="MobiDB-lite"/>
    </source>
</evidence>
<reference evidence="2 3" key="1">
    <citation type="submission" date="2019-01" db="EMBL/GenBank/DDBJ databases">
        <title>Draft genome sequence of Psathyrella aberdarensis IHI B618.</title>
        <authorList>
            <person name="Buettner E."/>
            <person name="Kellner H."/>
        </authorList>
    </citation>
    <scope>NUCLEOTIDE SEQUENCE [LARGE SCALE GENOMIC DNA]</scope>
    <source>
        <strain evidence="2 3">IHI B618</strain>
    </source>
</reference>
<keyword evidence="3" id="KW-1185">Reference proteome</keyword>
<gene>
    <name evidence="2" type="ORF">EST38_g8558</name>
</gene>
<evidence type="ECO:0000313" key="2">
    <source>
        <dbReference type="EMBL" id="RXW17295.1"/>
    </source>
</evidence>
<sequence>MNDIVFVLLEDQIALTHAEAYDQGLNPERLLETEANSSIDPKVVHQGFGPLIQASGLPTPFSEGQKQSSMDTDKKGSPKEPENDVYAYAYVFEDILDDRKRDWEGIGRDRRSAYQVIGALKAENII</sequence>
<feature type="compositionally biased region" description="Basic and acidic residues" evidence="1">
    <location>
        <begin position="71"/>
        <end position="82"/>
    </location>
</feature>
<comment type="caution">
    <text evidence="2">The sequence shown here is derived from an EMBL/GenBank/DDBJ whole genome shotgun (WGS) entry which is preliminary data.</text>
</comment>
<feature type="region of interest" description="Disordered" evidence="1">
    <location>
        <begin position="54"/>
        <end position="82"/>
    </location>
</feature>
<dbReference type="EMBL" id="SDEE01000352">
    <property type="protein sequence ID" value="RXW17295.1"/>
    <property type="molecule type" value="Genomic_DNA"/>
</dbReference>
<protein>
    <submittedName>
        <fullName evidence="2">Uncharacterized protein</fullName>
    </submittedName>
</protein>
<accession>A0A4Q2DFM2</accession>
<dbReference type="AlphaFoldDB" id="A0A4Q2DFM2"/>
<dbReference type="Proteomes" id="UP000290288">
    <property type="component" value="Unassembled WGS sequence"/>
</dbReference>
<evidence type="ECO:0000313" key="3">
    <source>
        <dbReference type="Proteomes" id="UP000290288"/>
    </source>
</evidence>
<organism evidence="2 3">
    <name type="scientific">Candolleomyces aberdarensis</name>
    <dbReference type="NCBI Taxonomy" id="2316362"/>
    <lineage>
        <taxon>Eukaryota</taxon>
        <taxon>Fungi</taxon>
        <taxon>Dikarya</taxon>
        <taxon>Basidiomycota</taxon>
        <taxon>Agaricomycotina</taxon>
        <taxon>Agaricomycetes</taxon>
        <taxon>Agaricomycetidae</taxon>
        <taxon>Agaricales</taxon>
        <taxon>Agaricineae</taxon>
        <taxon>Psathyrellaceae</taxon>
        <taxon>Candolleomyces</taxon>
    </lineage>
</organism>
<dbReference type="OrthoDB" id="2536675at2759"/>
<name>A0A4Q2DFM2_9AGAR</name>